<reference evidence="8 10" key="2">
    <citation type="submission" date="2018-06" db="EMBL/GenBank/DDBJ databases">
        <authorList>
            <consortium name="Pathogen Informatics"/>
            <person name="Doyle S."/>
        </authorList>
    </citation>
    <scope>NUCLEOTIDE SEQUENCE [LARGE SCALE GENOMIC DNA]</scope>
    <source>
        <strain evidence="8 10">NCTC10293</strain>
    </source>
</reference>
<dbReference type="PANTHER" id="PTHR43461">
    <property type="entry name" value="TRANSMEMBRANE PROTEIN 256"/>
    <property type="match status" value="1"/>
</dbReference>
<dbReference type="STRING" id="34060.B0181_01280"/>
<sequence>MNQQTISTPNPNPASTPDTLWLKIAAINLAAAVALGAFGAHGLKSFASEYALGIWQTATLYLFVHALGLLALGVACVLGRLRITLTACLLQLGVLIFSGSLYALALGAPKFLGAITPIGGMTMIVGWLTLCFVRVRQA</sequence>
<evidence type="ECO:0000313" key="8">
    <source>
        <dbReference type="EMBL" id="STZ14168.1"/>
    </source>
</evidence>
<evidence type="ECO:0000256" key="1">
    <source>
        <dbReference type="ARBA" id="ARBA00004141"/>
    </source>
</evidence>
<keyword evidence="5 6" id="KW-0472">Membrane</keyword>
<dbReference type="Proteomes" id="UP000190435">
    <property type="component" value="Unassembled WGS sequence"/>
</dbReference>
<feature type="transmembrane region" description="Helical" evidence="6">
    <location>
        <begin position="85"/>
        <end position="105"/>
    </location>
</feature>
<dbReference type="OrthoDB" id="9802121at2"/>
<comment type="subcellular location">
    <subcellularLocation>
        <location evidence="1">Membrane</location>
        <topology evidence="1">Multi-pass membrane protein</topology>
    </subcellularLocation>
</comment>
<evidence type="ECO:0000256" key="2">
    <source>
        <dbReference type="ARBA" id="ARBA00009694"/>
    </source>
</evidence>
<dbReference type="EMBL" id="UGQE01000004">
    <property type="protein sequence ID" value="STZ14168.1"/>
    <property type="molecule type" value="Genomic_DNA"/>
</dbReference>
<dbReference type="EMBL" id="MUXU01000010">
    <property type="protein sequence ID" value="OOR92795.1"/>
    <property type="molecule type" value="Genomic_DNA"/>
</dbReference>
<evidence type="ECO:0000313" key="7">
    <source>
        <dbReference type="EMBL" id="OOR92795.1"/>
    </source>
</evidence>
<accession>A0A1T0AAR1</accession>
<feature type="transmembrane region" description="Helical" evidence="6">
    <location>
        <begin position="111"/>
        <end position="133"/>
    </location>
</feature>
<dbReference type="AlphaFoldDB" id="A0A1T0AAR1"/>
<evidence type="ECO:0000256" key="3">
    <source>
        <dbReference type="ARBA" id="ARBA00022692"/>
    </source>
</evidence>
<gene>
    <name evidence="8" type="primary">ygdD</name>
    <name evidence="7" type="ORF">B0181_01280</name>
    <name evidence="8" type="ORF">NCTC10293_01758</name>
</gene>
<organism evidence="7 9">
    <name type="scientific">Moraxella caviae</name>
    <dbReference type="NCBI Taxonomy" id="34060"/>
    <lineage>
        <taxon>Bacteria</taxon>
        <taxon>Pseudomonadati</taxon>
        <taxon>Pseudomonadota</taxon>
        <taxon>Gammaproteobacteria</taxon>
        <taxon>Moraxellales</taxon>
        <taxon>Moraxellaceae</taxon>
        <taxon>Moraxella</taxon>
    </lineage>
</organism>
<comment type="similarity">
    <text evidence="2">Belongs to the UPF0382 family.</text>
</comment>
<evidence type="ECO:0000256" key="5">
    <source>
        <dbReference type="ARBA" id="ARBA00023136"/>
    </source>
</evidence>
<dbReference type="InterPro" id="IPR006696">
    <property type="entry name" value="DUF423"/>
</dbReference>
<keyword evidence="9" id="KW-1185">Reference proteome</keyword>
<keyword evidence="3 6" id="KW-0812">Transmembrane</keyword>
<dbReference type="RefSeq" id="WP_078275687.1">
    <property type="nucleotide sequence ID" value="NZ_CAACXO010000045.1"/>
</dbReference>
<dbReference type="Proteomes" id="UP000255279">
    <property type="component" value="Unassembled WGS sequence"/>
</dbReference>
<feature type="transmembrane region" description="Helical" evidence="6">
    <location>
        <begin position="20"/>
        <end position="40"/>
    </location>
</feature>
<dbReference type="Pfam" id="PF04241">
    <property type="entry name" value="DUF423"/>
    <property type="match status" value="1"/>
</dbReference>
<dbReference type="GO" id="GO:0016020">
    <property type="term" value="C:membrane"/>
    <property type="evidence" value="ECO:0007669"/>
    <property type="project" value="UniProtKB-SubCell"/>
</dbReference>
<reference evidence="7 9" key="1">
    <citation type="submission" date="2017-02" db="EMBL/GenBank/DDBJ databases">
        <title>Draft genome sequence of Moraxella caviae CCUG 355 type strain.</title>
        <authorList>
            <person name="Engstrom-Jakobsson H."/>
            <person name="Salva-Serra F."/>
            <person name="Thorell K."/>
            <person name="Gonzales-Siles L."/>
            <person name="Karlsson R."/>
            <person name="Boulund F."/>
            <person name="Engstrand L."/>
            <person name="Moore E."/>
        </authorList>
    </citation>
    <scope>NUCLEOTIDE SEQUENCE [LARGE SCALE GENOMIC DNA]</scope>
    <source>
        <strain evidence="7 9">CCUG 355</strain>
    </source>
</reference>
<evidence type="ECO:0000313" key="9">
    <source>
        <dbReference type="Proteomes" id="UP000190435"/>
    </source>
</evidence>
<protein>
    <submittedName>
        <fullName evidence="8">Protein of uncharacterized function (DUF423)</fullName>
    </submittedName>
</protein>
<proteinExistence type="inferred from homology"/>
<keyword evidence="4 6" id="KW-1133">Transmembrane helix</keyword>
<feature type="transmembrane region" description="Helical" evidence="6">
    <location>
        <begin position="60"/>
        <end position="78"/>
    </location>
</feature>
<evidence type="ECO:0000313" key="10">
    <source>
        <dbReference type="Proteomes" id="UP000255279"/>
    </source>
</evidence>
<evidence type="ECO:0000256" key="4">
    <source>
        <dbReference type="ARBA" id="ARBA00022989"/>
    </source>
</evidence>
<dbReference type="PANTHER" id="PTHR43461:SF1">
    <property type="entry name" value="TRANSMEMBRANE PROTEIN 256"/>
    <property type="match status" value="1"/>
</dbReference>
<evidence type="ECO:0000256" key="6">
    <source>
        <dbReference type="SAM" id="Phobius"/>
    </source>
</evidence>
<name>A0A1T0AAR1_9GAMM</name>